<evidence type="ECO:0000313" key="2">
    <source>
        <dbReference type="WBParaSite" id="ES5_v2.g20281.t1"/>
    </source>
</evidence>
<dbReference type="Proteomes" id="UP000887579">
    <property type="component" value="Unplaced"/>
</dbReference>
<proteinExistence type="predicted"/>
<accession>A0AC34FT01</accession>
<reference evidence="2" key="1">
    <citation type="submission" date="2022-11" db="UniProtKB">
        <authorList>
            <consortium name="WormBaseParasite"/>
        </authorList>
    </citation>
    <scope>IDENTIFICATION</scope>
</reference>
<protein>
    <submittedName>
        <fullName evidence="2">Uncharacterized protein</fullName>
    </submittedName>
</protein>
<name>A0AC34FT01_9BILA</name>
<evidence type="ECO:0000313" key="1">
    <source>
        <dbReference type="Proteomes" id="UP000887579"/>
    </source>
</evidence>
<dbReference type="WBParaSite" id="ES5_v2.g20281.t1">
    <property type="protein sequence ID" value="ES5_v2.g20281.t1"/>
    <property type="gene ID" value="ES5_v2.g20281"/>
</dbReference>
<sequence length="318" mass="36589">MDSSDSEIPSYTDTSSDSETTSSTSFSSASSSKTMYVRVCTSSPLVIDETIKDRFYASYRHQNFSLPDSIMHYMAMNPKNAKNPILVLYDLYYDKNGWTASKDGGWMYINLANVSSKLWITGYVNLHPADAEDKCVTSIIPKIYRCDATMLNITNLTISCDELMFFGSNVDSLGLRKVTVTYKDGSDVAFEKIIQLFPKIKYLNYDPPSHGFAINSKTFKELLKNPQFLKLKGCTFRDISEDFDLDAFYEYMKKNKHTSIKLYFCDTISEAYCNRLQAIVTEIVEAKTHEYKPPYIFFNGLDEKMRDKLWELNRQHSF</sequence>
<organism evidence="1 2">
    <name type="scientific">Panagrolaimus sp. ES5</name>
    <dbReference type="NCBI Taxonomy" id="591445"/>
    <lineage>
        <taxon>Eukaryota</taxon>
        <taxon>Metazoa</taxon>
        <taxon>Ecdysozoa</taxon>
        <taxon>Nematoda</taxon>
        <taxon>Chromadorea</taxon>
        <taxon>Rhabditida</taxon>
        <taxon>Tylenchina</taxon>
        <taxon>Panagrolaimomorpha</taxon>
        <taxon>Panagrolaimoidea</taxon>
        <taxon>Panagrolaimidae</taxon>
        <taxon>Panagrolaimus</taxon>
    </lineage>
</organism>